<dbReference type="InterPro" id="IPR002523">
    <property type="entry name" value="MgTranspt_CorA/ZnTranspt_ZntB"/>
</dbReference>
<dbReference type="InterPro" id="IPR045861">
    <property type="entry name" value="CorA_cytoplasmic_dom"/>
</dbReference>
<evidence type="ECO:0008006" key="12">
    <source>
        <dbReference type="Google" id="ProtNLM"/>
    </source>
</evidence>
<dbReference type="SUPFAM" id="SSF143865">
    <property type="entry name" value="CorA soluble domain-like"/>
    <property type="match status" value="1"/>
</dbReference>
<feature type="region of interest" description="Disordered" evidence="8">
    <location>
        <begin position="1"/>
        <end position="93"/>
    </location>
</feature>
<proteinExistence type="inferred from homology"/>
<evidence type="ECO:0000256" key="4">
    <source>
        <dbReference type="ARBA" id="ARBA00022475"/>
    </source>
</evidence>
<protein>
    <recommendedName>
        <fullName evidence="12">Magnesium and cobalt transporter CorA</fullName>
    </recommendedName>
</protein>
<evidence type="ECO:0000256" key="3">
    <source>
        <dbReference type="ARBA" id="ARBA00022448"/>
    </source>
</evidence>
<feature type="compositionally biased region" description="Polar residues" evidence="8">
    <location>
        <begin position="1"/>
        <end position="10"/>
    </location>
</feature>
<dbReference type="Gene3D" id="3.30.460.20">
    <property type="entry name" value="CorA soluble domain-like"/>
    <property type="match status" value="1"/>
</dbReference>
<name>A0ABR4EYM1_9PEZI</name>
<comment type="caution">
    <text evidence="10">The sequence shown here is derived from an EMBL/GenBank/DDBJ whole genome shotgun (WGS) entry which is preliminary data.</text>
</comment>
<keyword evidence="4" id="KW-1003">Cell membrane</keyword>
<dbReference type="EMBL" id="JBAWTH010000019">
    <property type="protein sequence ID" value="KAL2287538.1"/>
    <property type="molecule type" value="Genomic_DNA"/>
</dbReference>
<evidence type="ECO:0000313" key="10">
    <source>
        <dbReference type="EMBL" id="KAL2287537.1"/>
    </source>
</evidence>
<evidence type="ECO:0000256" key="5">
    <source>
        <dbReference type="ARBA" id="ARBA00022692"/>
    </source>
</evidence>
<evidence type="ECO:0000313" key="11">
    <source>
        <dbReference type="Proteomes" id="UP001600888"/>
    </source>
</evidence>
<evidence type="ECO:0000256" key="9">
    <source>
        <dbReference type="SAM" id="Phobius"/>
    </source>
</evidence>
<keyword evidence="7 9" id="KW-0472">Membrane</keyword>
<feature type="transmembrane region" description="Helical" evidence="9">
    <location>
        <begin position="441"/>
        <end position="462"/>
    </location>
</feature>
<keyword evidence="5 9" id="KW-0812">Transmembrane</keyword>
<accession>A0ABR4EYM1</accession>
<dbReference type="Pfam" id="PF01544">
    <property type="entry name" value="CorA"/>
    <property type="match status" value="1"/>
</dbReference>
<evidence type="ECO:0000256" key="8">
    <source>
        <dbReference type="SAM" id="MobiDB-lite"/>
    </source>
</evidence>
<comment type="subcellular location">
    <subcellularLocation>
        <location evidence="1">Cell membrane</location>
        <topology evidence="1">Multi-pass membrane protein</topology>
    </subcellularLocation>
</comment>
<evidence type="ECO:0000256" key="7">
    <source>
        <dbReference type="ARBA" id="ARBA00023136"/>
    </source>
</evidence>
<dbReference type="PANTHER" id="PTHR46494:SF1">
    <property type="entry name" value="CORA FAMILY METAL ION TRANSPORTER (EUROFUNG)"/>
    <property type="match status" value="1"/>
</dbReference>
<dbReference type="SUPFAM" id="SSF144083">
    <property type="entry name" value="Magnesium transport protein CorA, transmembrane region"/>
    <property type="match status" value="1"/>
</dbReference>
<keyword evidence="6 9" id="KW-1133">Transmembrane helix</keyword>
<comment type="similarity">
    <text evidence="2">Belongs to the CorA metal ion transporter (MIT) (TC 1.A.35) family.</text>
</comment>
<feature type="transmembrane region" description="Helical" evidence="9">
    <location>
        <begin position="541"/>
        <end position="559"/>
    </location>
</feature>
<feature type="compositionally biased region" description="Low complexity" evidence="8">
    <location>
        <begin position="25"/>
        <end position="42"/>
    </location>
</feature>
<organism evidence="10 11">
    <name type="scientific">Diaporthe vaccinii</name>
    <dbReference type="NCBI Taxonomy" id="105482"/>
    <lineage>
        <taxon>Eukaryota</taxon>
        <taxon>Fungi</taxon>
        <taxon>Dikarya</taxon>
        <taxon>Ascomycota</taxon>
        <taxon>Pezizomycotina</taxon>
        <taxon>Sordariomycetes</taxon>
        <taxon>Sordariomycetidae</taxon>
        <taxon>Diaporthales</taxon>
        <taxon>Diaporthaceae</taxon>
        <taxon>Diaporthe</taxon>
        <taxon>Diaporthe eres species complex</taxon>
    </lineage>
</organism>
<keyword evidence="3" id="KW-0813">Transport</keyword>
<evidence type="ECO:0000256" key="2">
    <source>
        <dbReference type="ARBA" id="ARBA00009765"/>
    </source>
</evidence>
<feature type="region of interest" description="Disordered" evidence="8">
    <location>
        <begin position="236"/>
        <end position="295"/>
    </location>
</feature>
<gene>
    <name evidence="10" type="ORF">FJTKL_04971</name>
</gene>
<dbReference type="Gene3D" id="1.20.58.340">
    <property type="entry name" value="Magnesium transport protein CorA, transmembrane region"/>
    <property type="match status" value="2"/>
</dbReference>
<sequence>MSQQEETQPGVTARDFAAPLPPINTSASEPSEPPAAAQETPSRPAHRVRYEMEADSDTGLVRQPTTSSRSATKPDTELPRSPRSPVRRRVTRANTFKSIDDFSEFEHEKGWHPGAEPGLDPYKTDGGRASMVKLSAACEITVVDFSHDDIHVTRLDNDGLGPFLKEPQPRWAKCRWINVNGLSWDVVSALGQYKQLHKLSVEDLLNTRNRTKTDWYAHHAFIVFTMIKLVRVSHEDSSSDSDSDSELASRTSGKSRRGKKGSGFANCISSRVRSMMGRTKQQRRPIPEKSLESGAETSRFQLKSWDTDLSTASGATLERTVQRYNSGPNEARVEFMEKHAALSALDLAVIAEQVSMFITNDNTVISFFELSADIIEKPILTRLYTRDTVLRQSCDASMVGQAIIDAVIDLAIPVATTYGDVIGDLELDILTRPNITHTKKLYIIITELNKILSFITPLVNLINALRDHKTEMSQESATIHLQDSSKGVIITPMTYTYLGDVLDHCVLIQESLNAIKAQADGLINLIFNTIAAFQNESMKQLTLATIFFLPLTFLTGYFGQNFEPFGDLDRGITFFWMIAAPMSFATVLVLMREPILEYIKSFLVRRPILRSRKNRRDRRKKRH</sequence>
<dbReference type="EMBL" id="JBAWTH010000019">
    <property type="protein sequence ID" value="KAL2287539.1"/>
    <property type="molecule type" value="Genomic_DNA"/>
</dbReference>
<dbReference type="Proteomes" id="UP001600888">
    <property type="component" value="Unassembled WGS sequence"/>
</dbReference>
<keyword evidence="11" id="KW-1185">Reference proteome</keyword>
<dbReference type="PANTHER" id="PTHR46494">
    <property type="entry name" value="CORA FAMILY METAL ION TRANSPORTER (EUROFUNG)"/>
    <property type="match status" value="1"/>
</dbReference>
<evidence type="ECO:0000256" key="6">
    <source>
        <dbReference type="ARBA" id="ARBA00022989"/>
    </source>
</evidence>
<reference evidence="10 11" key="1">
    <citation type="submission" date="2024-03" db="EMBL/GenBank/DDBJ databases">
        <title>A high-quality draft genome sequence of Diaporthe vaccinii, a causative agent of upright dieback and viscid rot disease in cranberry plants.</title>
        <authorList>
            <person name="Sarrasin M."/>
            <person name="Lang B.F."/>
            <person name="Burger G."/>
        </authorList>
    </citation>
    <scope>NUCLEOTIDE SEQUENCE [LARGE SCALE GENOMIC DNA]</scope>
    <source>
        <strain evidence="10 11">IS7</strain>
    </source>
</reference>
<dbReference type="InterPro" id="IPR045863">
    <property type="entry name" value="CorA_TM1_TM2"/>
</dbReference>
<evidence type="ECO:0000256" key="1">
    <source>
        <dbReference type="ARBA" id="ARBA00004651"/>
    </source>
</evidence>
<dbReference type="EMBL" id="JBAWTH010000019">
    <property type="protein sequence ID" value="KAL2287537.1"/>
    <property type="molecule type" value="Genomic_DNA"/>
</dbReference>
<feature type="transmembrane region" description="Helical" evidence="9">
    <location>
        <begin position="571"/>
        <end position="591"/>
    </location>
</feature>